<keyword evidence="3" id="KW-0472">Membrane</keyword>
<evidence type="ECO:0000313" key="6">
    <source>
        <dbReference type="Proteomes" id="UP000321769"/>
    </source>
</evidence>
<comment type="caution">
    <text evidence="5">The sequence shown here is derived from an EMBL/GenBank/DDBJ whole genome shotgun (WGS) entry which is preliminary data.</text>
</comment>
<organism evidence="5 6">
    <name type="scientific">Aeromicrobium flavum</name>
    <dbReference type="NCBI Taxonomy" id="416568"/>
    <lineage>
        <taxon>Bacteria</taxon>
        <taxon>Bacillati</taxon>
        <taxon>Actinomycetota</taxon>
        <taxon>Actinomycetes</taxon>
        <taxon>Propionibacteriales</taxon>
        <taxon>Nocardioidaceae</taxon>
        <taxon>Aeromicrobium</taxon>
    </lineage>
</organism>
<feature type="region of interest" description="Disordered" evidence="2">
    <location>
        <begin position="1"/>
        <end position="21"/>
    </location>
</feature>
<sequence length="368" mass="40407">MSDAPEPVRKPGSRASNRRSFRQRHPAVVWSVVLIVLLPLVGGAAYAWNLKRQLDDVETVRLNAKNAPDPDEGRALNILLLGSDKGEPRKGQPQGTTIAEDAASGDWPVGKYRSDTLMIVHIPADRKKVYLVSVPRDSFVPVYDAKGRTDHSEKINAAFSAGGPLATINTVEKLTGLRMDHLTIIDWAGFKDLSSAVGGVEVTIPRSFYDPQQKVQWNAGRQTLEGNKALQYVRTRYGLAGGDFDRIKRQQNFMRSLMGKMLSSGVTSNPRKLTRTVSALTDNLTVDEGWSGTAMAKLALSLRGITTDDVTFMTAPVQGTDTDPTYGSIVVLQEDKLEELFDALGDDTMRAYLEKYPDDVLPDAEEVS</sequence>
<evidence type="ECO:0000256" key="2">
    <source>
        <dbReference type="SAM" id="MobiDB-lite"/>
    </source>
</evidence>
<dbReference type="InterPro" id="IPR004474">
    <property type="entry name" value="LytR_CpsA_psr"/>
</dbReference>
<name>A0A512HSW0_9ACTN</name>
<dbReference type="Proteomes" id="UP000321769">
    <property type="component" value="Unassembled WGS sequence"/>
</dbReference>
<feature type="domain" description="Cell envelope-related transcriptional attenuator" evidence="4">
    <location>
        <begin position="113"/>
        <end position="262"/>
    </location>
</feature>
<dbReference type="OrthoDB" id="9782542at2"/>
<evidence type="ECO:0000256" key="1">
    <source>
        <dbReference type="ARBA" id="ARBA00006068"/>
    </source>
</evidence>
<dbReference type="RefSeq" id="WP_146825931.1">
    <property type="nucleotide sequence ID" value="NZ_BAAAYQ010000001.1"/>
</dbReference>
<dbReference type="PANTHER" id="PTHR33392:SF6">
    <property type="entry name" value="POLYISOPRENYL-TEICHOIC ACID--PEPTIDOGLYCAN TEICHOIC ACID TRANSFERASE TAGU"/>
    <property type="match status" value="1"/>
</dbReference>
<gene>
    <name evidence="5" type="ORF">AFL01nite_08750</name>
</gene>
<evidence type="ECO:0000313" key="5">
    <source>
        <dbReference type="EMBL" id="GEO88548.1"/>
    </source>
</evidence>
<proteinExistence type="inferred from homology"/>
<dbReference type="InterPro" id="IPR050922">
    <property type="entry name" value="LytR/CpsA/Psr_CW_biosynth"/>
</dbReference>
<feature type="region of interest" description="Disordered" evidence="2">
    <location>
        <begin position="83"/>
        <end position="102"/>
    </location>
</feature>
<evidence type="ECO:0000256" key="3">
    <source>
        <dbReference type="SAM" id="Phobius"/>
    </source>
</evidence>
<reference evidence="5 6" key="1">
    <citation type="submission" date="2019-07" db="EMBL/GenBank/DDBJ databases">
        <title>Whole genome shotgun sequence of Aeromicrobium flavum NBRC 107625.</title>
        <authorList>
            <person name="Hosoyama A."/>
            <person name="Uohara A."/>
            <person name="Ohji S."/>
            <person name="Ichikawa N."/>
        </authorList>
    </citation>
    <scope>NUCLEOTIDE SEQUENCE [LARGE SCALE GENOMIC DNA]</scope>
    <source>
        <strain evidence="5 6">NBRC 107625</strain>
    </source>
</reference>
<comment type="similarity">
    <text evidence="1">Belongs to the LytR/CpsA/Psr (LCP) family.</text>
</comment>
<evidence type="ECO:0000259" key="4">
    <source>
        <dbReference type="Pfam" id="PF03816"/>
    </source>
</evidence>
<dbReference type="PANTHER" id="PTHR33392">
    <property type="entry name" value="POLYISOPRENYL-TEICHOIC ACID--PEPTIDOGLYCAN TEICHOIC ACID TRANSFERASE TAGU"/>
    <property type="match status" value="1"/>
</dbReference>
<keyword evidence="6" id="KW-1185">Reference proteome</keyword>
<feature type="transmembrane region" description="Helical" evidence="3">
    <location>
        <begin position="27"/>
        <end position="48"/>
    </location>
</feature>
<keyword evidence="3" id="KW-0812">Transmembrane</keyword>
<dbReference type="NCBIfam" id="TIGR00350">
    <property type="entry name" value="lytR_cpsA_psr"/>
    <property type="match status" value="1"/>
</dbReference>
<dbReference type="AlphaFoldDB" id="A0A512HSW0"/>
<keyword evidence="3" id="KW-1133">Transmembrane helix</keyword>
<protein>
    <submittedName>
        <fullName evidence="5">Transcriptional regulator</fullName>
    </submittedName>
</protein>
<accession>A0A512HSW0</accession>
<dbReference type="Pfam" id="PF03816">
    <property type="entry name" value="LytR_cpsA_psr"/>
    <property type="match status" value="1"/>
</dbReference>
<dbReference type="Gene3D" id="3.40.630.190">
    <property type="entry name" value="LCP protein"/>
    <property type="match status" value="1"/>
</dbReference>
<dbReference type="EMBL" id="BJZQ01000002">
    <property type="protein sequence ID" value="GEO88548.1"/>
    <property type="molecule type" value="Genomic_DNA"/>
</dbReference>